<dbReference type="InterPro" id="IPR009628">
    <property type="entry name" value="Phage_tape_measure_N"/>
</dbReference>
<feature type="domain" description="Bacteriophage tail tape measure N-terminal" evidence="1">
    <location>
        <begin position="152"/>
        <end position="249"/>
    </location>
</feature>
<dbReference type="Pfam" id="PF06791">
    <property type="entry name" value="TMP_2"/>
    <property type="match status" value="1"/>
</dbReference>
<evidence type="ECO:0000313" key="2">
    <source>
        <dbReference type="EMBL" id="MBC2669657.1"/>
    </source>
</evidence>
<name>A0A7X1KQD4_9SPHN</name>
<reference evidence="2 3" key="1">
    <citation type="submission" date="2020-08" db="EMBL/GenBank/DDBJ databases">
        <title>The genome sequence of type strain Novosphingobium piscinae KCTC 42194.</title>
        <authorList>
            <person name="Liu Y."/>
        </authorList>
    </citation>
    <scope>NUCLEOTIDE SEQUENCE [LARGE SCALE GENOMIC DNA]</scope>
    <source>
        <strain evidence="2 3">KCTC 42194</strain>
    </source>
</reference>
<comment type="caution">
    <text evidence="2">The sequence shown here is derived from an EMBL/GenBank/DDBJ whole genome shotgun (WGS) entry which is preliminary data.</text>
</comment>
<dbReference type="AlphaFoldDB" id="A0A7X1KQD4"/>
<dbReference type="EMBL" id="JACLAX010000009">
    <property type="protein sequence ID" value="MBC2669657.1"/>
    <property type="molecule type" value="Genomic_DNA"/>
</dbReference>
<keyword evidence="3" id="KW-1185">Reference proteome</keyword>
<dbReference type="RefSeq" id="WP_185679514.1">
    <property type="nucleotide sequence ID" value="NZ_JACLAX010000009.1"/>
</dbReference>
<sequence length="963" mass="97924">MRYKDDGSAKSAFLRDVDQALGSAESRFAAFSGEAQKQLDRALSMPRTAGGSLDLGAAAARAAAQAAQARAIAAREIATATAAAARAEGDYSQQARLATAAADALAVESEQAARAAKAHADALAQVQRELDRTASATDAVIVGGKRLVAANDQGAVSAGQHRAAMQQLAWQIGDVTQGLAMGISPLTIFAQQSGQVVQALSLARGGATGLLGFLASPWGAVITGAAMIAGQFAGKLLESGEAAETAADKYLTAADAARQLAGAQNSLRYVERSMQRNALVEEQLALENLIARKPGASDPNAMPWNRTYGLDGAKRRLAEVKQALLPLNNELRLADEISDKLAKSSEQAARGTARHGGAARTAAPALSAYSRALASVAAAYDRMNEGNAWGSASLAGRIEAMAAATDPAKIIGAPAAESVTVWDAIKSANEGALAAMGDLATATGRWNAELDVAADRLAATGRMGADLAAVSRALRGNFAGIGGAAGVALSTVFAAPAGRNADGSIARLGDRIEAIFAERGAFGQTMTTILQGAGSGLAVGSVIFGQNNGSAQLGGAIGGALGQSVGDKIGAKVTGALGKALGPLGAIAGGLLGGLVGGIFSSRPRGSGTVTQDGVTASANNGAVKATLDSFGLGLQQAITKIATQLGGRVGSYDVGIGSYRGGYYQVAASGSDQFLGQAQYSAKSGQALYDGLDATAALRAAISNAIQDGAIQGVRASTQTLLKAGKDIEAQLSKAISFEGVFTRLKENTDPVGAALDTLNKQFSDLKDVFAEAGASAEEYADLEKLYGIERSKAIKTAFDQVSGSLKSLLDDLGINNTARSLRERESLARAALDPLSARVDAGDTSAFGDYAQASRTYLDIARQLYGSQAGFFSAQDAISGRARSALDRQLAIAEVATSRDSPFSTGTRASDSASVESAINRQTDALLAAQQGANDNLAQILLTLRSQSTGSALPAAAGGYW</sequence>
<proteinExistence type="predicted"/>
<dbReference type="Proteomes" id="UP000551327">
    <property type="component" value="Unassembled WGS sequence"/>
</dbReference>
<organism evidence="2 3">
    <name type="scientific">Novosphingobium piscinae</name>
    <dbReference type="NCBI Taxonomy" id="1507448"/>
    <lineage>
        <taxon>Bacteria</taxon>
        <taxon>Pseudomonadati</taxon>
        <taxon>Pseudomonadota</taxon>
        <taxon>Alphaproteobacteria</taxon>
        <taxon>Sphingomonadales</taxon>
        <taxon>Sphingomonadaceae</taxon>
        <taxon>Novosphingobium</taxon>
    </lineage>
</organism>
<accession>A0A7X1KQD4</accession>
<gene>
    <name evidence="2" type="ORF">H7F53_10925</name>
</gene>
<evidence type="ECO:0000313" key="3">
    <source>
        <dbReference type="Proteomes" id="UP000551327"/>
    </source>
</evidence>
<protein>
    <submittedName>
        <fullName evidence="2">Phage tail length tape measure family protein</fullName>
    </submittedName>
</protein>
<evidence type="ECO:0000259" key="1">
    <source>
        <dbReference type="Pfam" id="PF06791"/>
    </source>
</evidence>